<dbReference type="PANTHER" id="PTHR30469">
    <property type="entry name" value="MULTIDRUG RESISTANCE PROTEIN MDTA"/>
    <property type="match status" value="1"/>
</dbReference>
<dbReference type="NCBIfam" id="TIGR01730">
    <property type="entry name" value="RND_mfp"/>
    <property type="match status" value="1"/>
</dbReference>
<dbReference type="Gene3D" id="2.40.50.100">
    <property type="match status" value="1"/>
</dbReference>
<keyword evidence="8" id="KW-1185">Reference proteome</keyword>
<protein>
    <recommendedName>
        <fullName evidence="9">Secretion protein HylD</fullName>
    </recommendedName>
</protein>
<dbReference type="eggNOG" id="COG0845">
    <property type="taxonomic scope" value="Bacteria"/>
</dbReference>
<dbReference type="InterPro" id="IPR058627">
    <property type="entry name" value="MdtA-like_C"/>
</dbReference>
<dbReference type="STRING" id="1449350.OCH239_07205"/>
<dbReference type="Pfam" id="PF25917">
    <property type="entry name" value="BSH_RND"/>
    <property type="match status" value="1"/>
</dbReference>
<name>X7ECC8_9RHOB</name>
<dbReference type="PANTHER" id="PTHR30469:SF36">
    <property type="entry name" value="BLL3903 PROTEIN"/>
    <property type="match status" value="1"/>
</dbReference>
<evidence type="ECO:0000256" key="3">
    <source>
        <dbReference type="ARBA" id="ARBA00022448"/>
    </source>
</evidence>
<evidence type="ECO:0000313" key="7">
    <source>
        <dbReference type="EMBL" id="ETX13749.1"/>
    </source>
</evidence>
<feature type="domain" description="Multidrug resistance protein MdtA-like barrel-sandwich hybrid" evidence="4">
    <location>
        <begin position="90"/>
        <end position="217"/>
    </location>
</feature>
<evidence type="ECO:0000259" key="5">
    <source>
        <dbReference type="Pfam" id="PF25954"/>
    </source>
</evidence>
<dbReference type="InterPro" id="IPR006143">
    <property type="entry name" value="RND_pump_MFP"/>
</dbReference>
<comment type="subcellular location">
    <subcellularLocation>
        <location evidence="1">Cell envelope</location>
    </subcellularLocation>
</comment>
<proteinExistence type="inferred from homology"/>
<evidence type="ECO:0000259" key="4">
    <source>
        <dbReference type="Pfam" id="PF25917"/>
    </source>
</evidence>
<dbReference type="SUPFAM" id="SSF111369">
    <property type="entry name" value="HlyD-like secretion proteins"/>
    <property type="match status" value="1"/>
</dbReference>
<evidence type="ECO:0000256" key="2">
    <source>
        <dbReference type="ARBA" id="ARBA00009477"/>
    </source>
</evidence>
<dbReference type="InterPro" id="IPR058792">
    <property type="entry name" value="Beta-barrel_RND_2"/>
</dbReference>
<dbReference type="Proteomes" id="UP000022447">
    <property type="component" value="Unassembled WGS sequence"/>
</dbReference>
<comment type="caution">
    <text evidence="7">The sequence shown here is derived from an EMBL/GenBank/DDBJ whole genome shotgun (WGS) entry which is preliminary data.</text>
</comment>
<evidence type="ECO:0008006" key="9">
    <source>
        <dbReference type="Google" id="ProtNLM"/>
    </source>
</evidence>
<organism evidence="7 8">
    <name type="scientific">Roseivivax halodurans JCM 10272</name>
    <dbReference type="NCBI Taxonomy" id="1449350"/>
    <lineage>
        <taxon>Bacteria</taxon>
        <taxon>Pseudomonadati</taxon>
        <taxon>Pseudomonadota</taxon>
        <taxon>Alphaproteobacteria</taxon>
        <taxon>Rhodobacterales</taxon>
        <taxon>Roseobacteraceae</taxon>
        <taxon>Roseivivax</taxon>
    </lineage>
</organism>
<dbReference type="OrthoDB" id="9806939at2"/>
<dbReference type="GO" id="GO:0015562">
    <property type="term" value="F:efflux transmembrane transporter activity"/>
    <property type="evidence" value="ECO:0007669"/>
    <property type="project" value="TreeGrafter"/>
</dbReference>
<dbReference type="GO" id="GO:1990281">
    <property type="term" value="C:efflux pump complex"/>
    <property type="evidence" value="ECO:0007669"/>
    <property type="project" value="TreeGrafter"/>
</dbReference>
<evidence type="ECO:0000256" key="1">
    <source>
        <dbReference type="ARBA" id="ARBA00004196"/>
    </source>
</evidence>
<dbReference type="AlphaFoldDB" id="X7ECC8"/>
<feature type="domain" description="Multidrug resistance protein MdtA-like C-terminal permuted SH3" evidence="6">
    <location>
        <begin position="309"/>
        <end position="361"/>
    </location>
</feature>
<accession>X7ECC8</accession>
<dbReference type="Gene3D" id="1.10.287.470">
    <property type="entry name" value="Helix hairpin bin"/>
    <property type="match status" value="1"/>
</dbReference>
<dbReference type="PATRIC" id="fig|1449350.3.peg.3126"/>
<dbReference type="FunFam" id="2.40.30.170:FF:000010">
    <property type="entry name" value="Efflux RND transporter periplasmic adaptor subunit"/>
    <property type="match status" value="1"/>
</dbReference>
<keyword evidence="3" id="KW-0813">Transport</keyword>
<comment type="similarity">
    <text evidence="2">Belongs to the membrane fusion protein (MFP) (TC 8.A.1) family.</text>
</comment>
<dbReference type="Pfam" id="PF25954">
    <property type="entry name" value="Beta-barrel_RND_2"/>
    <property type="match status" value="1"/>
</dbReference>
<evidence type="ECO:0000259" key="6">
    <source>
        <dbReference type="Pfam" id="PF25967"/>
    </source>
</evidence>
<dbReference type="Gene3D" id="2.40.420.20">
    <property type="match status" value="1"/>
</dbReference>
<reference evidence="7 8" key="1">
    <citation type="submission" date="2014-01" db="EMBL/GenBank/DDBJ databases">
        <title>Roseivivax halodurans JCM 10272 Genome Sequencing.</title>
        <authorList>
            <person name="Lai Q."/>
            <person name="Li G."/>
            <person name="Shao Z."/>
        </authorList>
    </citation>
    <scope>NUCLEOTIDE SEQUENCE [LARGE SCALE GENOMIC DNA]</scope>
    <source>
        <strain evidence="7 8">JCM 10272</strain>
    </source>
</reference>
<dbReference type="InterPro" id="IPR058625">
    <property type="entry name" value="MdtA-like_BSH"/>
</dbReference>
<dbReference type="Gene3D" id="2.40.30.170">
    <property type="match status" value="1"/>
</dbReference>
<dbReference type="Pfam" id="PF25967">
    <property type="entry name" value="RND-MFP_C"/>
    <property type="match status" value="1"/>
</dbReference>
<gene>
    <name evidence="7" type="ORF">OCH239_07205</name>
</gene>
<feature type="domain" description="CusB-like beta-barrel" evidence="5">
    <location>
        <begin position="224"/>
        <end position="296"/>
    </location>
</feature>
<dbReference type="RefSeq" id="WP_037264472.1">
    <property type="nucleotide sequence ID" value="NZ_JALZ01000019.1"/>
</dbReference>
<evidence type="ECO:0000313" key="8">
    <source>
        <dbReference type="Proteomes" id="UP000022447"/>
    </source>
</evidence>
<dbReference type="EMBL" id="JALZ01000019">
    <property type="protein sequence ID" value="ETX13749.1"/>
    <property type="molecule type" value="Genomic_DNA"/>
</dbReference>
<sequence length="387" mass="41482">MFSLIRQILLSAALLGAALYVWIAHVPAAQPALDRLGILDALGIEMQQASLETAGPERSADKGPRVIVADVEERVLEDRVTAIGDGRAVRSVTVRSEAVGLITDLPVTAGQRVEAGDVVAQLDDEAERIALERARLILEDARVDEARLRQLRGSGAITEVASREAQLALRTAELAERQAIFDLEQRQVIAPISGVVGILDVEIGDRVAAREELATITDRSVILIDFRIPERVIGRASLGMEVEITPLGFADTTLAGEISAIDTVVDRASRTLRVQAQVENAEDRLRAGMAFSVALTFPGETLIAVDPLALQWSSEGAFVWAVRDGRAERVPASIEQRNSGAVLVDADLQAGERVVVEGVQTLRPGSEVSITEGATALREGQTPPPRL</sequence>